<evidence type="ECO:0000313" key="4">
    <source>
        <dbReference type="Proteomes" id="UP000237347"/>
    </source>
</evidence>
<feature type="chain" id="PRO_5043407350" evidence="2">
    <location>
        <begin position="23"/>
        <end position="144"/>
    </location>
</feature>
<evidence type="ECO:0000256" key="1">
    <source>
        <dbReference type="ARBA" id="ARBA00022801"/>
    </source>
</evidence>
<feature type="signal peptide" evidence="2">
    <location>
        <begin position="1"/>
        <end position="22"/>
    </location>
</feature>
<keyword evidence="4" id="KW-1185">Reference proteome</keyword>
<reference evidence="3 4" key="1">
    <citation type="journal article" date="2018" name="Sci. Data">
        <title>The draft genome sequence of cork oak.</title>
        <authorList>
            <person name="Ramos A.M."/>
            <person name="Usie A."/>
            <person name="Barbosa P."/>
            <person name="Barros P.M."/>
            <person name="Capote T."/>
            <person name="Chaves I."/>
            <person name="Simoes F."/>
            <person name="Abreu I."/>
            <person name="Carrasquinho I."/>
            <person name="Faro C."/>
            <person name="Guimaraes J.B."/>
            <person name="Mendonca D."/>
            <person name="Nobrega F."/>
            <person name="Rodrigues L."/>
            <person name="Saibo N.J.M."/>
            <person name="Varela M.C."/>
            <person name="Egas C."/>
            <person name="Matos J."/>
            <person name="Miguel C.M."/>
            <person name="Oliveira M.M."/>
            <person name="Ricardo C.P."/>
            <person name="Goncalves S."/>
        </authorList>
    </citation>
    <scope>NUCLEOTIDE SEQUENCE [LARGE SCALE GENOMIC DNA]</scope>
    <source>
        <strain evidence="4">cv. HL8</strain>
    </source>
</reference>
<comment type="caution">
    <text evidence="3">The sequence shown here is derived from an EMBL/GenBank/DDBJ whole genome shotgun (WGS) entry which is preliminary data.</text>
</comment>
<dbReference type="Pfam" id="PF04185">
    <property type="entry name" value="Phosphoesterase"/>
    <property type="match status" value="1"/>
</dbReference>
<evidence type="ECO:0000313" key="3">
    <source>
        <dbReference type="EMBL" id="KAK7813823.1"/>
    </source>
</evidence>
<keyword evidence="2" id="KW-0732">Signal</keyword>
<dbReference type="InterPro" id="IPR007312">
    <property type="entry name" value="Phosphoesterase"/>
</dbReference>
<dbReference type="Gene3D" id="3.40.720.10">
    <property type="entry name" value="Alkaline Phosphatase, subunit A"/>
    <property type="match status" value="1"/>
</dbReference>
<organism evidence="3 4">
    <name type="scientific">Quercus suber</name>
    <name type="common">Cork oak</name>
    <dbReference type="NCBI Taxonomy" id="58331"/>
    <lineage>
        <taxon>Eukaryota</taxon>
        <taxon>Viridiplantae</taxon>
        <taxon>Streptophyta</taxon>
        <taxon>Embryophyta</taxon>
        <taxon>Tracheophyta</taxon>
        <taxon>Spermatophyta</taxon>
        <taxon>Magnoliopsida</taxon>
        <taxon>eudicotyledons</taxon>
        <taxon>Gunneridae</taxon>
        <taxon>Pentapetalae</taxon>
        <taxon>rosids</taxon>
        <taxon>fabids</taxon>
        <taxon>Fagales</taxon>
        <taxon>Fagaceae</taxon>
        <taxon>Quercus</taxon>
    </lineage>
</organism>
<evidence type="ECO:0000256" key="2">
    <source>
        <dbReference type="SAM" id="SignalP"/>
    </source>
</evidence>
<accession>A0AAW0IIB0</accession>
<proteinExistence type="predicted"/>
<dbReference type="GO" id="GO:0009395">
    <property type="term" value="P:phospholipid catabolic process"/>
    <property type="evidence" value="ECO:0007669"/>
    <property type="project" value="TreeGrafter"/>
</dbReference>
<dbReference type="InterPro" id="IPR017850">
    <property type="entry name" value="Alkaline_phosphatase_core_sf"/>
</dbReference>
<dbReference type="AlphaFoldDB" id="A0AAW0IIB0"/>
<gene>
    <name evidence="3" type="primary">NPC1_1</name>
    <name evidence="3" type="ORF">CFP56_004317</name>
</gene>
<dbReference type="PANTHER" id="PTHR31956:SF1">
    <property type="entry name" value="NON-SPECIFIC PHOSPHOLIPASE C1"/>
    <property type="match status" value="1"/>
</dbReference>
<dbReference type="Proteomes" id="UP000237347">
    <property type="component" value="Unassembled WGS sequence"/>
</dbReference>
<keyword evidence="1" id="KW-0378">Hydrolase</keyword>
<dbReference type="EMBL" id="PKMF04001179">
    <property type="protein sequence ID" value="KAK7813823.1"/>
    <property type="molecule type" value="Genomic_DNA"/>
</dbReference>
<dbReference type="GO" id="GO:0042578">
    <property type="term" value="F:phosphoric ester hydrolase activity"/>
    <property type="evidence" value="ECO:0007669"/>
    <property type="project" value="UniProtKB-ARBA"/>
</dbReference>
<protein>
    <submittedName>
        <fullName evidence="3">Non-specific phospholipase c1</fullName>
    </submittedName>
</protein>
<dbReference type="PANTHER" id="PTHR31956">
    <property type="entry name" value="NON-SPECIFIC PHOSPHOLIPASE C4-RELATED"/>
    <property type="match status" value="1"/>
</dbReference>
<name>A0AAW0IIB0_QUESU</name>
<sequence length="144" mass="16262">MAFRRVPLSFFFFLFLIASSQSLEFKKKHKIKGPIKTLVVIIMENRSFDHIYGWLKATRPDIDGLDGDESNRVVVTNPDSEVVKVSNDALFIDSDPGHSFQAIREQIFGSNDSTREPLMNGFAQQAESENLGMSRTVMSGLYII</sequence>